<sequence length="361" mass="39900">MKWIMAAALALFLLVGGFLLSPSPIDSAAWQAPAPVAMSGPLAPNELLRQADLLARGEIYGPEDTAVSSEGVVYAGTQDGKIVRVMPDGKVETWLEPGGRPLGMVFDGKGNLIVADAWKGLVSVAPDRTLSILTREAEGTPFRFTDDVDIAPDGRIYFSDASSRFHQPDYRLDLMEMRPYGRLLRYSPRNGKTEVIVRNLYFANGVAVSPDGDFVLVNETWKYRILRHWLKGPKAGQTDIFADNLPGFPDNLAVDSKGRYWVAFPTLRNPQMDFLHKHPWLKNLVAKLPESLQPKPQAYGLAVAFDRNGKVLTSLHDTSGDHLQEITSVNPVGSYLYFGSLHNDRIGRLPLRAIPGFGEEQ</sequence>
<comment type="similarity">
    <text evidence="1">Belongs to the strictosidine synthase family.</text>
</comment>
<evidence type="ECO:0000313" key="6">
    <source>
        <dbReference type="Proteomes" id="UP000323161"/>
    </source>
</evidence>
<evidence type="ECO:0000256" key="3">
    <source>
        <dbReference type="ARBA" id="ARBA00023180"/>
    </source>
</evidence>
<feature type="domain" description="Strictosidine synthase conserved region" evidence="4">
    <location>
        <begin position="146"/>
        <end position="233"/>
    </location>
</feature>
<dbReference type="Pfam" id="PF20067">
    <property type="entry name" value="SSL_N"/>
    <property type="match status" value="1"/>
</dbReference>
<proteinExistence type="inferred from homology"/>
<dbReference type="GO" id="GO:0016787">
    <property type="term" value="F:hydrolase activity"/>
    <property type="evidence" value="ECO:0007669"/>
    <property type="project" value="TreeGrafter"/>
</dbReference>
<organism evidence="5 6">
    <name type="scientific">Marinobacter salinexigens</name>
    <dbReference type="NCBI Taxonomy" id="2919747"/>
    <lineage>
        <taxon>Bacteria</taxon>
        <taxon>Pseudomonadati</taxon>
        <taxon>Pseudomonadota</taxon>
        <taxon>Gammaproteobacteria</taxon>
        <taxon>Pseudomonadales</taxon>
        <taxon>Marinobacteraceae</taxon>
        <taxon>Marinobacter</taxon>
    </lineage>
</organism>
<evidence type="ECO:0000259" key="4">
    <source>
        <dbReference type="Pfam" id="PF03088"/>
    </source>
</evidence>
<keyword evidence="3" id="KW-0325">Glycoprotein</keyword>
<dbReference type="EMBL" id="VTUU01000007">
    <property type="protein sequence ID" value="KAA1172402.1"/>
    <property type="molecule type" value="Genomic_DNA"/>
</dbReference>
<dbReference type="Pfam" id="PF03088">
    <property type="entry name" value="Str_synth"/>
    <property type="match status" value="1"/>
</dbReference>
<evidence type="ECO:0000256" key="2">
    <source>
        <dbReference type="ARBA" id="ARBA00022553"/>
    </source>
</evidence>
<dbReference type="PANTHER" id="PTHR10426">
    <property type="entry name" value="STRICTOSIDINE SYNTHASE-RELATED"/>
    <property type="match status" value="1"/>
</dbReference>
<protein>
    <submittedName>
        <fullName evidence="5">SMP-30/gluconolactonase/LRE family protein</fullName>
    </submittedName>
</protein>
<dbReference type="InterPro" id="IPR011042">
    <property type="entry name" value="6-blade_b-propeller_TolB-like"/>
</dbReference>
<keyword evidence="2" id="KW-0597">Phosphoprotein</keyword>
<evidence type="ECO:0000313" key="5">
    <source>
        <dbReference type="EMBL" id="KAA1172402.1"/>
    </source>
</evidence>
<dbReference type="PANTHER" id="PTHR10426:SF88">
    <property type="entry name" value="ADIPOCYTE PLASMA MEMBRANE-ASSOCIATED PROTEIN HEMOMUCIN-RELATED"/>
    <property type="match status" value="1"/>
</dbReference>
<dbReference type="GO" id="GO:0012505">
    <property type="term" value="C:endomembrane system"/>
    <property type="evidence" value="ECO:0007669"/>
    <property type="project" value="TreeGrafter"/>
</dbReference>
<accession>A0A5B0VCU7</accession>
<dbReference type="SUPFAM" id="SSF63829">
    <property type="entry name" value="Calcium-dependent phosphotriesterase"/>
    <property type="match status" value="1"/>
</dbReference>
<reference evidence="5 6" key="1">
    <citation type="submission" date="2019-08" db="EMBL/GenBank/DDBJ databases">
        <title>Marinobacter ZYF650 sp. nov., a marine bacterium isolated from seawater of the Mariana trench.</title>
        <authorList>
            <person name="Ahmad W."/>
        </authorList>
    </citation>
    <scope>NUCLEOTIDE SEQUENCE [LARGE SCALE GENOMIC DNA]</scope>
    <source>
        <strain evidence="5 6">ZYF650</strain>
    </source>
</reference>
<dbReference type="AlphaFoldDB" id="A0A5B0VCU7"/>
<name>A0A5B0VCU7_9GAMM</name>
<dbReference type="Gene3D" id="2.120.10.30">
    <property type="entry name" value="TolB, C-terminal domain"/>
    <property type="match status" value="1"/>
</dbReference>
<comment type="caution">
    <text evidence="5">The sequence shown here is derived from an EMBL/GenBank/DDBJ whole genome shotgun (WGS) entry which is preliminary data.</text>
</comment>
<dbReference type="FunFam" id="2.120.10.30:FF:000066">
    <property type="entry name" value="ABC transporter permease protein"/>
    <property type="match status" value="1"/>
</dbReference>
<gene>
    <name evidence="5" type="ORF">FWJ25_14560</name>
</gene>
<dbReference type="Proteomes" id="UP000323161">
    <property type="component" value="Unassembled WGS sequence"/>
</dbReference>
<evidence type="ECO:0000256" key="1">
    <source>
        <dbReference type="ARBA" id="ARBA00009191"/>
    </source>
</evidence>
<dbReference type="InterPro" id="IPR018119">
    <property type="entry name" value="Strictosidine_synth_cons-reg"/>
</dbReference>
<keyword evidence="6" id="KW-1185">Reference proteome</keyword>